<dbReference type="SUPFAM" id="SSF53254">
    <property type="entry name" value="Phosphoglycerate mutase-like"/>
    <property type="match status" value="1"/>
</dbReference>
<dbReference type="InterPro" id="IPR013078">
    <property type="entry name" value="His_Pase_superF_clade-1"/>
</dbReference>
<dbReference type="GO" id="GO:0016787">
    <property type="term" value="F:hydrolase activity"/>
    <property type="evidence" value="ECO:0007669"/>
    <property type="project" value="UniProtKB-KW"/>
</dbReference>
<keyword evidence="2" id="KW-1185">Reference proteome</keyword>
<evidence type="ECO:0000313" key="1">
    <source>
        <dbReference type="EMBL" id="MDM8200634.1"/>
    </source>
</evidence>
<gene>
    <name evidence="1" type="ORF">QUW08_04900</name>
</gene>
<evidence type="ECO:0000313" key="2">
    <source>
        <dbReference type="Proteomes" id="UP001529380"/>
    </source>
</evidence>
<dbReference type="Gene3D" id="3.40.50.1240">
    <property type="entry name" value="Phosphoglycerate mutase-like"/>
    <property type="match status" value="1"/>
</dbReference>
<comment type="caution">
    <text evidence="1">The sequence shown here is derived from an EMBL/GenBank/DDBJ whole genome shotgun (WGS) entry which is preliminary data.</text>
</comment>
<dbReference type="InterPro" id="IPR050275">
    <property type="entry name" value="PGM_Phosphatase"/>
</dbReference>
<organism evidence="1 2">
    <name type="scientific">Allofournierella massiliensis</name>
    <dbReference type="NCBI Taxonomy" id="1650663"/>
    <lineage>
        <taxon>Bacteria</taxon>
        <taxon>Bacillati</taxon>
        <taxon>Bacillota</taxon>
        <taxon>Clostridia</taxon>
        <taxon>Eubacteriales</taxon>
        <taxon>Oscillospiraceae</taxon>
        <taxon>Allofournierella</taxon>
    </lineage>
</organism>
<dbReference type="Proteomes" id="UP001529380">
    <property type="component" value="Unassembled WGS sequence"/>
</dbReference>
<dbReference type="EMBL" id="JAUDCL010000006">
    <property type="protein sequence ID" value="MDM8200634.1"/>
    <property type="molecule type" value="Genomic_DNA"/>
</dbReference>
<accession>A0ABT7UP18</accession>
<dbReference type="PANTHER" id="PTHR48100:SF1">
    <property type="entry name" value="HISTIDINE PHOSPHATASE FAMILY PROTEIN-RELATED"/>
    <property type="match status" value="1"/>
</dbReference>
<dbReference type="SMART" id="SM00855">
    <property type="entry name" value="PGAM"/>
    <property type="match status" value="1"/>
</dbReference>
<dbReference type="Pfam" id="PF00300">
    <property type="entry name" value="His_Phos_1"/>
    <property type="match status" value="1"/>
</dbReference>
<dbReference type="EC" id="3.1.3.-" evidence="1"/>
<keyword evidence="1" id="KW-0378">Hydrolase</keyword>
<dbReference type="PANTHER" id="PTHR48100">
    <property type="entry name" value="BROAD-SPECIFICITY PHOSPHATASE YOR283W-RELATED"/>
    <property type="match status" value="1"/>
</dbReference>
<dbReference type="CDD" id="cd07067">
    <property type="entry name" value="HP_PGM_like"/>
    <property type="match status" value="1"/>
</dbReference>
<name>A0ABT7UP18_9FIRM</name>
<proteinExistence type="predicted"/>
<dbReference type="RefSeq" id="WP_270914785.1">
    <property type="nucleotide sequence ID" value="NZ_JAUDCL010000006.1"/>
</dbReference>
<sequence>MKTFTLHLIRHGLTQGNLDGLYVGGGTDLPLCDEGRAQLEELRDRFEYPQPQLVFTSPLLRATQTADILFPAARKLSIDQLREAGFGVFEGRKVSELVHEPDFARWMDPTSGFTPQGAEPTAQFHRRCGETLMKLFEYLIRSGTEEAACVTHGGVIMSMLAQKALPRHKPEDWMADPGAGYTLRTDTTLWMRDGIVEAVDIVPFGYLDDQPEA</sequence>
<dbReference type="InterPro" id="IPR029033">
    <property type="entry name" value="His_PPase_superfam"/>
</dbReference>
<reference evidence="1 2" key="1">
    <citation type="submission" date="2023-06" db="EMBL/GenBank/DDBJ databases">
        <title>Identification and characterization of horizontal gene transfer across gut microbiota members of farm animals based on homology search.</title>
        <authorList>
            <person name="Schwarzerova J."/>
            <person name="Nykrynova M."/>
            <person name="Jureckova K."/>
            <person name="Cejkova D."/>
            <person name="Rychlik I."/>
        </authorList>
    </citation>
    <scope>NUCLEOTIDE SEQUENCE [LARGE SCALE GENOMIC DNA]</scope>
    <source>
        <strain evidence="1 2">ET340</strain>
    </source>
</reference>
<protein>
    <submittedName>
        <fullName evidence="1">Histidine phosphatase family protein</fullName>
        <ecNumber evidence="1">3.1.3.-</ecNumber>
    </submittedName>
</protein>